<feature type="domain" description="RNA polymerase sigma-70 region 2" evidence="5">
    <location>
        <begin position="30"/>
        <end position="93"/>
    </location>
</feature>
<dbReference type="EMBL" id="LAZR01000187">
    <property type="protein sequence ID" value="KKN83314.1"/>
    <property type="molecule type" value="Genomic_DNA"/>
</dbReference>
<dbReference type="InterPro" id="IPR036388">
    <property type="entry name" value="WH-like_DNA-bd_sf"/>
</dbReference>
<dbReference type="GO" id="GO:0003677">
    <property type="term" value="F:DNA binding"/>
    <property type="evidence" value="ECO:0007669"/>
    <property type="project" value="InterPro"/>
</dbReference>
<dbReference type="GO" id="GO:0006352">
    <property type="term" value="P:DNA-templated transcription initiation"/>
    <property type="evidence" value="ECO:0007669"/>
    <property type="project" value="InterPro"/>
</dbReference>
<evidence type="ECO:0000259" key="6">
    <source>
        <dbReference type="Pfam" id="PF08281"/>
    </source>
</evidence>
<organism evidence="7">
    <name type="scientific">marine sediment metagenome</name>
    <dbReference type="NCBI Taxonomy" id="412755"/>
    <lineage>
        <taxon>unclassified sequences</taxon>
        <taxon>metagenomes</taxon>
        <taxon>ecological metagenomes</taxon>
    </lineage>
</organism>
<dbReference type="SUPFAM" id="SSF88946">
    <property type="entry name" value="Sigma2 domain of RNA polymerase sigma factors"/>
    <property type="match status" value="1"/>
</dbReference>
<dbReference type="Gene3D" id="1.10.1740.10">
    <property type="match status" value="1"/>
</dbReference>
<dbReference type="InterPro" id="IPR013325">
    <property type="entry name" value="RNA_pol_sigma_r2"/>
</dbReference>
<dbReference type="InterPro" id="IPR014284">
    <property type="entry name" value="RNA_pol_sigma-70_dom"/>
</dbReference>
<accession>A0A0F9TVG5</accession>
<sequence length="184" mass="21085">MTDEPENPIRLSELLLAAGRRDRQAFELLYQLTSAKLFGICKRMLLQRSDAEDALQEAYLTIWRKAETFDAQRASAITWLAMIARNKCIDRLRLGGVERHTDPIELDELPEQQETTDPLELASEQRRLNNCLSNLEDKQQIVIKTAFFDGCTYNDLATRTGVPLGTMKSWIRRGLLSLKACLER</sequence>
<evidence type="ECO:0000256" key="4">
    <source>
        <dbReference type="ARBA" id="ARBA00023163"/>
    </source>
</evidence>
<comment type="similarity">
    <text evidence="1">Belongs to the sigma-70 factor family. ECF subfamily.</text>
</comment>
<keyword evidence="2" id="KW-0805">Transcription regulation</keyword>
<dbReference type="InterPro" id="IPR013249">
    <property type="entry name" value="RNA_pol_sigma70_r4_t2"/>
</dbReference>
<dbReference type="PANTHER" id="PTHR43133:SF62">
    <property type="entry name" value="RNA POLYMERASE SIGMA FACTOR SIGZ"/>
    <property type="match status" value="1"/>
</dbReference>
<proteinExistence type="inferred from homology"/>
<evidence type="ECO:0000256" key="3">
    <source>
        <dbReference type="ARBA" id="ARBA00023082"/>
    </source>
</evidence>
<dbReference type="SUPFAM" id="SSF88659">
    <property type="entry name" value="Sigma3 and sigma4 domains of RNA polymerase sigma factors"/>
    <property type="match status" value="1"/>
</dbReference>
<dbReference type="AlphaFoldDB" id="A0A0F9TVG5"/>
<evidence type="ECO:0000313" key="7">
    <source>
        <dbReference type="EMBL" id="KKN83314.1"/>
    </source>
</evidence>
<name>A0A0F9TVG5_9ZZZZ</name>
<dbReference type="Pfam" id="PF04542">
    <property type="entry name" value="Sigma70_r2"/>
    <property type="match status" value="1"/>
</dbReference>
<reference evidence="7" key="1">
    <citation type="journal article" date="2015" name="Nature">
        <title>Complex archaea that bridge the gap between prokaryotes and eukaryotes.</title>
        <authorList>
            <person name="Spang A."/>
            <person name="Saw J.H."/>
            <person name="Jorgensen S.L."/>
            <person name="Zaremba-Niedzwiedzka K."/>
            <person name="Martijn J."/>
            <person name="Lind A.E."/>
            <person name="van Eijk R."/>
            <person name="Schleper C."/>
            <person name="Guy L."/>
            <person name="Ettema T.J."/>
        </authorList>
    </citation>
    <scope>NUCLEOTIDE SEQUENCE</scope>
</reference>
<evidence type="ECO:0008006" key="8">
    <source>
        <dbReference type="Google" id="ProtNLM"/>
    </source>
</evidence>
<keyword evidence="3" id="KW-0731">Sigma factor</keyword>
<dbReference type="Pfam" id="PF08281">
    <property type="entry name" value="Sigma70_r4_2"/>
    <property type="match status" value="1"/>
</dbReference>
<comment type="caution">
    <text evidence="7">The sequence shown here is derived from an EMBL/GenBank/DDBJ whole genome shotgun (WGS) entry which is preliminary data.</text>
</comment>
<evidence type="ECO:0000256" key="2">
    <source>
        <dbReference type="ARBA" id="ARBA00023015"/>
    </source>
</evidence>
<evidence type="ECO:0000256" key="1">
    <source>
        <dbReference type="ARBA" id="ARBA00010641"/>
    </source>
</evidence>
<evidence type="ECO:0000259" key="5">
    <source>
        <dbReference type="Pfam" id="PF04542"/>
    </source>
</evidence>
<dbReference type="PANTHER" id="PTHR43133">
    <property type="entry name" value="RNA POLYMERASE ECF-TYPE SIGMA FACTO"/>
    <property type="match status" value="1"/>
</dbReference>
<feature type="domain" description="RNA polymerase sigma factor 70 region 4 type 2" evidence="6">
    <location>
        <begin position="126"/>
        <end position="177"/>
    </location>
</feature>
<dbReference type="Gene3D" id="1.10.10.10">
    <property type="entry name" value="Winged helix-like DNA-binding domain superfamily/Winged helix DNA-binding domain"/>
    <property type="match status" value="1"/>
</dbReference>
<dbReference type="InterPro" id="IPR007627">
    <property type="entry name" value="RNA_pol_sigma70_r2"/>
</dbReference>
<keyword evidence="4" id="KW-0804">Transcription</keyword>
<gene>
    <name evidence="7" type="ORF">LCGC14_0300630</name>
</gene>
<dbReference type="InterPro" id="IPR013324">
    <property type="entry name" value="RNA_pol_sigma_r3/r4-like"/>
</dbReference>
<protein>
    <recommendedName>
        <fullName evidence="8">RNA polymerase sigma-70 region 2 domain-containing protein</fullName>
    </recommendedName>
</protein>
<dbReference type="NCBIfam" id="TIGR02937">
    <property type="entry name" value="sigma70-ECF"/>
    <property type="match status" value="1"/>
</dbReference>
<dbReference type="InterPro" id="IPR039425">
    <property type="entry name" value="RNA_pol_sigma-70-like"/>
</dbReference>
<dbReference type="GO" id="GO:0016987">
    <property type="term" value="F:sigma factor activity"/>
    <property type="evidence" value="ECO:0007669"/>
    <property type="project" value="UniProtKB-KW"/>
</dbReference>